<gene>
    <name evidence="3" type="ORF">JS528_04365</name>
</gene>
<comment type="caution">
    <text evidence="3">The sequence shown here is derived from an EMBL/GenBank/DDBJ whole genome shotgun (WGS) entry which is preliminary data.</text>
</comment>
<keyword evidence="1" id="KW-0812">Transmembrane</keyword>
<organism evidence="3 4">
    <name type="scientific">Bifidobacterium santillanense</name>
    <dbReference type="NCBI Taxonomy" id="2809028"/>
    <lineage>
        <taxon>Bacteria</taxon>
        <taxon>Bacillati</taxon>
        <taxon>Actinomycetota</taxon>
        <taxon>Actinomycetes</taxon>
        <taxon>Bifidobacteriales</taxon>
        <taxon>Bifidobacteriaceae</taxon>
        <taxon>Bifidobacterium</taxon>
    </lineage>
</organism>
<name>A0ABS5UNW4_9BIFI</name>
<evidence type="ECO:0000313" key="4">
    <source>
        <dbReference type="Proteomes" id="UP000773064"/>
    </source>
</evidence>
<reference evidence="3 4" key="1">
    <citation type="journal article" date="2021" name="Environ. Microbiol.">
        <title>Genetic insights into the dark matter of the mammalian gut microbiota through targeted genome reconstruction.</title>
        <authorList>
            <person name="Lugli G.A."/>
            <person name="Alessandri G."/>
            <person name="Milani C."/>
            <person name="Viappiani A."/>
            <person name="Fontana F."/>
            <person name="Tarracchini C."/>
            <person name="Mancabelli L."/>
            <person name="Argentini C."/>
            <person name="Ruiz L."/>
            <person name="Margolles A."/>
            <person name="van Sinderen D."/>
            <person name="Turroni F."/>
            <person name="Ventura M."/>
        </authorList>
    </citation>
    <scope>NUCLEOTIDE SEQUENCE [LARGE SCALE GENOMIC DNA]</scope>
    <source>
        <strain evidence="3 4">MA2</strain>
    </source>
</reference>
<sequence>MAVCEETEQAGRRVNRLPLHARWRRIVTGLLLTVAFLTGMIAPTAHADDAAATGAAETTTSSTITLTSATAVVTSTSGYHLTAMITNTGKTAWSAGTVSLYVNPMYTFVSRTDMQEWSQNENRIPTPSSLGSASVPEIAPGATATVSIDVKADDGALGRIANWGPKPLLLSYAHDDDSAQLRTFLTRSSDGLGNATPAMKITVAMPLTSSHWTANSEGLEGLVTGDTTTNTSANANTGDGDTSSSSVAAAALDQDHARFDRTLAQTMTKHAGLQTIADPTYLDALAMPPQVTAVMQPAGFDITTYAAKGDAQAYANAGVGTDQWNAQSALGHYRDAIGDQQASTRTVAWQGNAKWTLKALTEARRQGYDTVIATHDFDSSSSGTVHTGTAVVPTEAGDVTVLVEQRELSNLVKGKATSRRAKAEATEAGRLARFVAQSAFYQMEQPYTDRNLLVCFDQSAAAATVDAFMTAIEQSSWLQLTDLDTLAKATPHVTGEDAAAEVPDEAKLTDAKATDLDNTLSALTASHGDIIRFRDAILDATSNGSSAWIDTLLAAHNELALHALSSDGGSAGVQDASRTVSAGTRQLADDLLGGVHLTPSEAVTMVSETASMPVTISNTTAYPVTIRVSSITDSPEIVTSRTNTVTIAPRSESQVTFTLRAATSGSTAAHVTLLDRTDQAFGLAQDTPITCVLKISDKTGFVIIGLAVLLGILGLWRQFNRKKDPDE</sequence>
<proteinExistence type="predicted"/>
<protein>
    <submittedName>
        <fullName evidence="3">Uncharacterized protein</fullName>
    </submittedName>
</protein>
<keyword evidence="1" id="KW-0472">Membrane</keyword>
<keyword evidence="2" id="KW-0732">Signal</keyword>
<dbReference type="EMBL" id="JAFEJS010000003">
    <property type="protein sequence ID" value="MBT1172601.1"/>
    <property type="molecule type" value="Genomic_DNA"/>
</dbReference>
<dbReference type="Proteomes" id="UP000773064">
    <property type="component" value="Unassembled WGS sequence"/>
</dbReference>
<dbReference type="InterPro" id="IPR046112">
    <property type="entry name" value="DUF6049"/>
</dbReference>
<evidence type="ECO:0000256" key="2">
    <source>
        <dbReference type="SAM" id="SignalP"/>
    </source>
</evidence>
<dbReference type="Pfam" id="PF19516">
    <property type="entry name" value="DUF6049"/>
    <property type="match status" value="1"/>
</dbReference>
<evidence type="ECO:0000256" key="1">
    <source>
        <dbReference type="SAM" id="Phobius"/>
    </source>
</evidence>
<feature type="signal peptide" evidence="2">
    <location>
        <begin position="1"/>
        <end position="47"/>
    </location>
</feature>
<keyword evidence="4" id="KW-1185">Reference proteome</keyword>
<accession>A0ABS5UNW4</accession>
<evidence type="ECO:0000313" key="3">
    <source>
        <dbReference type="EMBL" id="MBT1172601.1"/>
    </source>
</evidence>
<keyword evidence="1" id="KW-1133">Transmembrane helix</keyword>
<feature type="transmembrane region" description="Helical" evidence="1">
    <location>
        <begin position="699"/>
        <end position="716"/>
    </location>
</feature>
<feature type="chain" id="PRO_5045875651" evidence="2">
    <location>
        <begin position="48"/>
        <end position="727"/>
    </location>
</feature>